<feature type="chain" id="PRO_5001536764" description="tripeptidyl-peptidase II" evidence="16">
    <location>
        <begin position="17"/>
        <end position="583"/>
    </location>
</feature>
<keyword evidence="9 15" id="KW-0378">Hydrolase</keyword>
<evidence type="ECO:0000256" key="11">
    <source>
        <dbReference type="ARBA" id="ARBA00022837"/>
    </source>
</evidence>
<feature type="binding site" evidence="15">
    <location>
        <position position="564"/>
    </location>
    <ligand>
        <name>Ca(2+)</name>
        <dbReference type="ChEBI" id="CHEBI:29108"/>
    </ligand>
</feature>
<organism evidence="18 19">
    <name type="scientific">Hypocrea jecorina (strain ATCC 56765 / BCRC 32924 / NRRL 11460 / Rut C-30)</name>
    <name type="common">Trichoderma reesei</name>
    <dbReference type="NCBI Taxonomy" id="1344414"/>
    <lineage>
        <taxon>Eukaryota</taxon>
        <taxon>Fungi</taxon>
        <taxon>Dikarya</taxon>
        <taxon>Ascomycota</taxon>
        <taxon>Pezizomycotina</taxon>
        <taxon>Sordariomycetes</taxon>
        <taxon>Hypocreomycetidae</taxon>
        <taxon>Hypocreales</taxon>
        <taxon>Hypocreaceae</taxon>
        <taxon>Trichoderma</taxon>
    </lineage>
</organism>
<feature type="binding site" evidence="15">
    <location>
        <position position="531"/>
    </location>
    <ligand>
        <name>Ca(2+)</name>
        <dbReference type="ChEBI" id="CHEBI:29108"/>
    </ligand>
</feature>
<name>A0A024RYB5_HYPJR</name>
<comment type="catalytic activity">
    <reaction evidence="1">
        <text>Release of an N-terminal tripeptide from a polypeptide.</text>
        <dbReference type="EC" id="3.4.14.10"/>
    </reaction>
</comment>
<comment type="subcellular location">
    <subcellularLocation>
        <location evidence="3">Secreted</location>
        <location evidence="3">Extracellular space</location>
    </subcellularLocation>
</comment>
<reference evidence="19" key="1">
    <citation type="journal article" date="2013" name="Ind. Biotechnol.">
        <title>Comparative genomics analysis of Trichoderma reesei strains.</title>
        <authorList>
            <person name="Koike H."/>
            <person name="Aerts A."/>
            <person name="LaButti K."/>
            <person name="Grigoriev I.V."/>
            <person name="Baker S.E."/>
        </authorList>
    </citation>
    <scope>NUCLEOTIDE SEQUENCE [LARGE SCALE GENOMIC DNA]</scope>
    <source>
        <strain evidence="19">ATCC 56765 / BCRC 32924 / NRRL 11460 / Rut C-30</strain>
    </source>
</reference>
<keyword evidence="5" id="KW-0964">Secreted</keyword>
<evidence type="ECO:0000256" key="14">
    <source>
        <dbReference type="ARBA" id="ARBA00023180"/>
    </source>
</evidence>
<evidence type="ECO:0000256" key="15">
    <source>
        <dbReference type="PROSITE-ProRule" id="PRU01032"/>
    </source>
</evidence>
<dbReference type="PANTHER" id="PTHR14218:SF15">
    <property type="entry name" value="TRIPEPTIDYL-PEPTIDASE 1"/>
    <property type="match status" value="1"/>
</dbReference>
<dbReference type="InterPro" id="IPR015366">
    <property type="entry name" value="S53_propep"/>
</dbReference>
<comment type="function">
    <text evidence="2">Secreted tripeptidyl-peptidase which degrades proteins at acidic pHs and is involved in virulence.</text>
</comment>
<dbReference type="SMART" id="SM00944">
    <property type="entry name" value="Pro-kuma_activ"/>
    <property type="match status" value="1"/>
</dbReference>
<keyword evidence="13" id="KW-0865">Zymogen</keyword>
<evidence type="ECO:0000256" key="10">
    <source>
        <dbReference type="ARBA" id="ARBA00022825"/>
    </source>
</evidence>
<dbReference type="KEGG" id="trr:M419DRAFT_142825"/>
<keyword evidence="7 15" id="KW-0479">Metal-binding</keyword>
<evidence type="ECO:0000256" key="6">
    <source>
        <dbReference type="ARBA" id="ARBA00022670"/>
    </source>
</evidence>
<dbReference type="InterPro" id="IPR023828">
    <property type="entry name" value="Peptidase_S8_Ser-AS"/>
</dbReference>
<evidence type="ECO:0000256" key="8">
    <source>
        <dbReference type="ARBA" id="ARBA00022729"/>
    </source>
</evidence>
<dbReference type="FunFam" id="3.40.50.200:FF:000015">
    <property type="entry name" value="Tripeptidyl peptidase A"/>
    <property type="match status" value="1"/>
</dbReference>
<dbReference type="InterPro" id="IPR030400">
    <property type="entry name" value="Sedolisin_dom"/>
</dbReference>
<sequence>MRACLLFLGITALATAIPALKPPHGSPDRAHTTQLAKVSIALQPECRELLEQALHHLSDPSSPRYGRYLGREEAKALLRPRREATAAVKRWLARAGVPAHDVLTDGQFIHVRTLAEKAQALLGFEYNSTLGSQTIAISTLPGKIRKHVMTVQYVPVQQPPPGNADKSNTSSIDLDSEQGSLDQLWTEADWEECKTIITPSCLKRLYHVDSYRAKYESSSLFGIVGFSGQAAQHDELDKFLHDFAPYSTNANFSIESVNGGQSPQGMNEPASEANGDVQYAVAMGYHVPVRYYAVGGENHDIIPDLDLVDTTEEYLEPFLEFASHLLDLDDDELPRVVSISYGANEQLFPRSYAHQVCDMFGQLGARGVSIVVAAGDLGPGVSCQSNDGSARPKFIPSFPATCPYVTSVGSTRGIMPEVAASFSSGGFSDYFARPAWQDRAVGAYLGAHGEEWEGFYNPAGRGFPDVAAQGVNFRFRAHGNESLSSGTSLSSPVFAALIALLNDHRSKSGMPPMGFLNPWIYTVGSHAFTDIIEARSEGCPGQSVEYLASPYIPNAGWSAVPGWDPVTGWGTPLFDRMLNLSLV</sequence>
<feature type="domain" description="Peptidase S53" evidence="17">
    <location>
        <begin position="196"/>
        <end position="583"/>
    </location>
</feature>
<accession>A0A024RYB5</accession>
<evidence type="ECO:0000256" key="7">
    <source>
        <dbReference type="ARBA" id="ARBA00022723"/>
    </source>
</evidence>
<evidence type="ECO:0000313" key="18">
    <source>
        <dbReference type="EMBL" id="ETR98149.1"/>
    </source>
</evidence>
<proteinExistence type="predicted"/>
<comment type="cofactor">
    <cofactor evidence="15">
        <name>Ca(2+)</name>
        <dbReference type="ChEBI" id="CHEBI:29108"/>
    </cofactor>
    <text evidence="15">Binds 1 Ca(2+) ion per subunit.</text>
</comment>
<keyword evidence="10 15" id="KW-0720">Serine protease</keyword>
<dbReference type="SUPFAM" id="SSF54897">
    <property type="entry name" value="Protease propeptides/inhibitors"/>
    <property type="match status" value="1"/>
</dbReference>
<dbReference type="CDD" id="cd11377">
    <property type="entry name" value="Pro-peptidase_S53"/>
    <property type="match status" value="1"/>
</dbReference>
<protein>
    <recommendedName>
        <fullName evidence="4">tripeptidyl-peptidase II</fullName>
        <ecNumber evidence="4">3.4.14.10</ecNumber>
    </recommendedName>
</protein>
<gene>
    <name evidence="18" type="ORF">M419DRAFT_142825</name>
</gene>
<dbReference type="Gene3D" id="3.40.50.200">
    <property type="entry name" value="Peptidase S8/S53 domain"/>
    <property type="match status" value="1"/>
</dbReference>
<dbReference type="EMBL" id="KI911164">
    <property type="protein sequence ID" value="ETR98149.1"/>
    <property type="molecule type" value="Genomic_DNA"/>
</dbReference>
<dbReference type="CDD" id="cd04056">
    <property type="entry name" value="Peptidases_S53"/>
    <property type="match status" value="1"/>
</dbReference>
<dbReference type="EC" id="3.4.14.10" evidence="4"/>
<evidence type="ECO:0000256" key="12">
    <source>
        <dbReference type="ARBA" id="ARBA00023026"/>
    </source>
</evidence>
<keyword evidence="6 15" id="KW-0645">Protease</keyword>
<dbReference type="Pfam" id="PF00082">
    <property type="entry name" value="Peptidase_S8"/>
    <property type="match status" value="1"/>
</dbReference>
<dbReference type="Proteomes" id="UP000024376">
    <property type="component" value="Unassembled WGS sequence"/>
</dbReference>
<evidence type="ECO:0000256" key="2">
    <source>
        <dbReference type="ARBA" id="ARBA00002451"/>
    </source>
</evidence>
<feature type="active site" description="Charge relay system" evidence="15">
    <location>
        <position position="272"/>
    </location>
</feature>
<dbReference type="HOGENOM" id="CLU_013783_3_0_1"/>
<evidence type="ECO:0000256" key="13">
    <source>
        <dbReference type="ARBA" id="ARBA00023145"/>
    </source>
</evidence>
<dbReference type="PROSITE" id="PS00138">
    <property type="entry name" value="SUBTILASE_SER"/>
    <property type="match status" value="1"/>
</dbReference>
<feature type="active site" description="Charge relay system" evidence="15">
    <location>
        <position position="488"/>
    </location>
</feature>
<dbReference type="InterPro" id="IPR036852">
    <property type="entry name" value="Peptidase_S8/S53_dom_sf"/>
</dbReference>
<feature type="binding site" evidence="15">
    <location>
        <position position="562"/>
    </location>
    <ligand>
        <name>Ca(2+)</name>
        <dbReference type="ChEBI" id="CHEBI:29108"/>
    </ligand>
</feature>
<dbReference type="InterPro" id="IPR050819">
    <property type="entry name" value="Tripeptidyl-peptidase_I"/>
</dbReference>
<keyword evidence="12" id="KW-0843">Virulence</keyword>
<keyword evidence="8 16" id="KW-0732">Signal</keyword>
<evidence type="ECO:0000313" key="19">
    <source>
        <dbReference type="Proteomes" id="UP000024376"/>
    </source>
</evidence>
<dbReference type="GO" id="GO:0008240">
    <property type="term" value="F:tripeptidyl-peptidase activity"/>
    <property type="evidence" value="ECO:0007669"/>
    <property type="project" value="UniProtKB-EC"/>
</dbReference>
<dbReference type="SUPFAM" id="SSF52743">
    <property type="entry name" value="Subtilisin-like"/>
    <property type="match status" value="1"/>
</dbReference>
<evidence type="ECO:0000256" key="1">
    <source>
        <dbReference type="ARBA" id="ARBA00001910"/>
    </source>
</evidence>
<dbReference type="PANTHER" id="PTHR14218">
    <property type="entry name" value="PROTEASE S8 TRIPEPTIDYL PEPTIDASE I CLN2"/>
    <property type="match status" value="1"/>
</dbReference>
<evidence type="ECO:0000256" key="4">
    <source>
        <dbReference type="ARBA" id="ARBA00012462"/>
    </source>
</evidence>
<evidence type="ECO:0000256" key="16">
    <source>
        <dbReference type="SAM" id="SignalP"/>
    </source>
</evidence>
<evidence type="ECO:0000259" key="17">
    <source>
        <dbReference type="PROSITE" id="PS51695"/>
    </source>
</evidence>
<dbReference type="GO" id="GO:0004252">
    <property type="term" value="F:serine-type endopeptidase activity"/>
    <property type="evidence" value="ECO:0007669"/>
    <property type="project" value="UniProtKB-UniRule"/>
</dbReference>
<dbReference type="GO" id="GO:0006508">
    <property type="term" value="P:proteolysis"/>
    <property type="evidence" value="ECO:0007669"/>
    <property type="project" value="UniProtKB-KW"/>
</dbReference>
<evidence type="ECO:0000256" key="9">
    <source>
        <dbReference type="ARBA" id="ARBA00022801"/>
    </source>
</evidence>
<feature type="binding site" evidence="15">
    <location>
        <position position="530"/>
    </location>
    <ligand>
        <name>Ca(2+)</name>
        <dbReference type="ChEBI" id="CHEBI:29108"/>
    </ligand>
</feature>
<keyword evidence="11 15" id="KW-0106">Calcium</keyword>
<dbReference type="GO" id="GO:0005576">
    <property type="term" value="C:extracellular region"/>
    <property type="evidence" value="ECO:0007669"/>
    <property type="project" value="UniProtKB-SubCell"/>
</dbReference>
<feature type="signal peptide" evidence="16">
    <location>
        <begin position="1"/>
        <end position="16"/>
    </location>
</feature>
<dbReference type="OrthoDB" id="409122at2759"/>
<feature type="active site" description="Charge relay system" evidence="15">
    <location>
        <position position="276"/>
    </location>
</feature>
<keyword evidence="14" id="KW-0325">Glycoprotein</keyword>
<evidence type="ECO:0000256" key="3">
    <source>
        <dbReference type="ARBA" id="ARBA00004239"/>
    </source>
</evidence>
<dbReference type="GO" id="GO:0046872">
    <property type="term" value="F:metal ion binding"/>
    <property type="evidence" value="ECO:0007669"/>
    <property type="project" value="UniProtKB-UniRule"/>
</dbReference>
<dbReference type="PROSITE" id="PS51695">
    <property type="entry name" value="SEDOLISIN"/>
    <property type="match status" value="1"/>
</dbReference>
<evidence type="ECO:0000256" key="5">
    <source>
        <dbReference type="ARBA" id="ARBA00022525"/>
    </source>
</evidence>
<dbReference type="AlphaFoldDB" id="A0A024RYB5"/>
<dbReference type="Pfam" id="PF09286">
    <property type="entry name" value="Pro-kuma_activ"/>
    <property type="match status" value="1"/>
</dbReference>
<dbReference type="InterPro" id="IPR000209">
    <property type="entry name" value="Peptidase_S8/S53_dom"/>
</dbReference>